<reference evidence="1 2" key="1">
    <citation type="submission" date="2019-08" db="EMBL/GenBank/DDBJ databases">
        <title>In-depth cultivation of the pig gut microbiome towards novel bacterial diversity and tailored functional studies.</title>
        <authorList>
            <person name="Wylensek D."/>
            <person name="Hitch T.C.A."/>
            <person name="Clavel T."/>
        </authorList>
    </citation>
    <scope>NUCLEOTIDE SEQUENCE [LARGE SCALE GENOMIC DNA]</scope>
    <source>
        <strain evidence="1 2">LKV-178-WT-2C</strain>
    </source>
</reference>
<evidence type="ECO:0000313" key="2">
    <source>
        <dbReference type="Proteomes" id="UP000450161"/>
    </source>
</evidence>
<gene>
    <name evidence="1" type="ORF">FYJ72_06355</name>
</gene>
<name>A0A6I2TXP2_9BACT</name>
<organism evidence="1 2">
    <name type="scientific">Segatella copri</name>
    <dbReference type="NCBI Taxonomy" id="165179"/>
    <lineage>
        <taxon>Bacteria</taxon>
        <taxon>Pseudomonadati</taxon>
        <taxon>Bacteroidota</taxon>
        <taxon>Bacteroidia</taxon>
        <taxon>Bacteroidales</taxon>
        <taxon>Prevotellaceae</taxon>
        <taxon>Segatella</taxon>
    </lineage>
</organism>
<dbReference type="InterPro" id="IPR036287">
    <property type="entry name" value="Rv1873-like_sf"/>
</dbReference>
<dbReference type="EMBL" id="VUNF01000009">
    <property type="protein sequence ID" value="MST77307.1"/>
    <property type="molecule type" value="Genomic_DNA"/>
</dbReference>
<dbReference type="Gene3D" id="1.25.40.380">
    <property type="entry name" value="Protein of unknown function DUF1810"/>
    <property type="match status" value="1"/>
</dbReference>
<dbReference type="SUPFAM" id="SSF140736">
    <property type="entry name" value="Rv1873-like"/>
    <property type="match status" value="1"/>
</dbReference>
<dbReference type="Pfam" id="PF08837">
    <property type="entry name" value="DUF1810"/>
    <property type="match status" value="1"/>
</dbReference>
<dbReference type="RefSeq" id="WP_154480791.1">
    <property type="nucleotide sequence ID" value="NZ_JAPDUY010000001.1"/>
</dbReference>
<dbReference type="AlphaFoldDB" id="A0A6I2TXP2"/>
<dbReference type="InterPro" id="IPR014937">
    <property type="entry name" value="DUF1810"/>
</dbReference>
<protein>
    <submittedName>
        <fullName evidence="1">DUF1810 domain-containing protein</fullName>
    </submittedName>
</protein>
<dbReference type="Proteomes" id="UP000450161">
    <property type="component" value="Unassembled WGS sequence"/>
</dbReference>
<sequence length="147" mass="17181">MMNNSDKYNLLRFVEAQEAYGIYDIAVSELERGRKRSHWIWFVFPQMKGLGYSYNSNFYGITCREEAEAYLENKILNERLRKVCRILLEQVRGGRSVHQILGGIDSYKVESCLTLFDAVLPNDIFAECLEVCYQGERDEKSLDMLRS</sequence>
<proteinExistence type="predicted"/>
<accession>A0A6I2TXP2</accession>
<comment type="caution">
    <text evidence="1">The sequence shown here is derived from an EMBL/GenBank/DDBJ whole genome shotgun (WGS) entry which is preliminary data.</text>
</comment>
<evidence type="ECO:0000313" key="1">
    <source>
        <dbReference type="EMBL" id="MST77307.1"/>
    </source>
</evidence>
<dbReference type="PIRSF" id="PIRSF008546">
    <property type="entry name" value="UCP008546"/>
    <property type="match status" value="1"/>
</dbReference>